<feature type="domain" description="Phosphoribosyl-AMP cyclohydrolase" evidence="16">
    <location>
        <begin position="31"/>
        <end position="104"/>
    </location>
</feature>
<evidence type="ECO:0000256" key="10">
    <source>
        <dbReference type="ARBA" id="ARBA00022741"/>
    </source>
</evidence>
<comment type="pathway">
    <text evidence="4 15">Amino-acid biosynthesis; L-histidine biosynthesis; L-histidine from 5-phospho-alpha-D-ribose 1-diphosphate: step 3/9.</text>
</comment>
<gene>
    <name evidence="15 17" type="primary">hisIE</name>
    <name evidence="15" type="synonym">hisI</name>
    <name evidence="17" type="ORF">K8G79_12655</name>
</gene>
<dbReference type="AlphaFoldDB" id="A0AAJ1ELD9"/>
<dbReference type="HAMAP" id="MF_01019">
    <property type="entry name" value="HisIE"/>
    <property type="match status" value="1"/>
</dbReference>
<dbReference type="GO" id="GO:0005524">
    <property type="term" value="F:ATP binding"/>
    <property type="evidence" value="ECO:0007669"/>
    <property type="project" value="UniProtKB-KW"/>
</dbReference>
<dbReference type="Pfam" id="PF01502">
    <property type="entry name" value="PRA-CH"/>
    <property type="match status" value="1"/>
</dbReference>
<keyword evidence="9 15" id="KW-0028">Amino-acid biosynthesis</keyword>
<feature type="region of interest" description="Phosphoribosyl-ATP pyrophosphohydrolase" evidence="15">
    <location>
        <begin position="135"/>
        <end position="231"/>
    </location>
</feature>
<dbReference type="Proteomes" id="UP001197609">
    <property type="component" value="Unassembled WGS sequence"/>
</dbReference>
<reference evidence="17 18" key="1">
    <citation type="journal article" date="2021" name="bioRxiv">
        <title>Unraveling nitrogen, sulfur and carbon metabolic pathways and microbial community transcriptional responses to substrate deprivation and toxicity stresses in a bioreactor mimicking anoxic brackish coastal sediment conditions.</title>
        <authorList>
            <person name="Martins P.D."/>
            <person name="Echeveste M.J."/>
            <person name="Arshad A."/>
            <person name="Kurth J."/>
            <person name="Ouboter H."/>
            <person name="Jetten M.S.M."/>
            <person name="Welte C.U."/>
        </authorList>
    </citation>
    <scope>NUCLEOTIDE SEQUENCE [LARGE SCALE GENOMIC DNA]</scope>
    <source>
        <strain evidence="17">MAG_38</strain>
    </source>
</reference>
<dbReference type="Pfam" id="PF01503">
    <property type="entry name" value="PRA-PH"/>
    <property type="match status" value="1"/>
</dbReference>
<keyword evidence="10 15" id="KW-0547">Nucleotide-binding</keyword>
<evidence type="ECO:0000256" key="7">
    <source>
        <dbReference type="ARBA" id="ARBA00008299"/>
    </source>
</evidence>
<comment type="caution">
    <text evidence="17">The sequence shown here is derived from an EMBL/GenBank/DDBJ whole genome shotgun (WGS) entry which is preliminary data.</text>
</comment>
<keyword evidence="8 15" id="KW-0963">Cytoplasm</keyword>
<dbReference type="FunFam" id="3.10.20.810:FF:000001">
    <property type="entry name" value="Histidine biosynthesis bifunctional protein HisIE"/>
    <property type="match status" value="1"/>
</dbReference>
<dbReference type="PANTHER" id="PTHR42945:SF1">
    <property type="entry name" value="HISTIDINE BIOSYNTHESIS BIFUNCTIONAL PROTEIN HIS7"/>
    <property type="match status" value="1"/>
</dbReference>
<comment type="catalytic activity">
    <reaction evidence="2 15">
        <text>1-(5-phospho-beta-D-ribosyl)-ATP + H2O = 1-(5-phospho-beta-D-ribosyl)-5'-AMP + diphosphate + H(+)</text>
        <dbReference type="Rhea" id="RHEA:22828"/>
        <dbReference type="ChEBI" id="CHEBI:15377"/>
        <dbReference type="ChEBI" id="CHEBI:15378"/>
        <dbReference type="ChEBI" id="CHEBI:33019"/>
        <dbReference type="ChEBI" id="CHEBI:59457"/>
        <dbReference type="ChEBI" id="CHEBI:73183"/>
        <dbReference type="EC" id="3.6.1.31"/>
    </reaction>
</comment>
<dbReference type="Gene3D" id="1.10.287.1080">
    <property type="entry name" value="MazG-like"/>
    <property type="match status" value="1"/>
</dbReference>
<evidence type="ECO:0000256" key="9">
    <source>
        <dbReference type="ARBA" id="ARBA00022605"/>
    </source>
</evidence>
<comment type="subcellular location">
    <subcellularLocation>
        <location evidence="3 15">Cytoplasm</location>
    </subcellularLocation>
</comment>
<comment type="similarity">
    <text evidence="6 15">In the C-terminal section; belongs to the PRA-PH family.</text>
</comment>
<dbReference type="HAMAP" id="MF_01020">
    <property type="entry name" value="HisE"/>
    <property type="match status" value="1"/>
</dbReference>
<dbReference type="InterPro" id="IPR026660">
    <property type="entry name" value="PRA-CH"/>
</dbReference>
<evidence type="ECO:0000256" key="12">
    <source>
        <dbReference type="ARBA" id="ARBA00022840"/>
    </source>
</evidence>
<comment type="pathway">
    <text evidence="5 15">Amino-acid biosynthesis; L-histidine biosynthesis; L-histidine from 5-phospho-alpha-D-ribose 1-diphosphate: step 2/9.</text>
</comment>
<keyword evidence="13 15" id="KW-0368">Histidine biosynthesis</keyword>
<evidence type="ECO:0000256" key="1">
    <source>
        <dbReference type="ARBA" id="ARBA00000024"/>
    </source>
</evidence>
<evidence type="ECO:0000313" key="18">
    <source>
        <dbReference type="Proteomes" id="UP001197609"/>
    </source>
</evidence>
<dbReference type="InterPro" id="IPR021130">
    <property type="entry name" value="PRib-ATP_PPHydrolase-like"/>
</dbReference>
<dbReference type="GO" id="GO:0000105">
    <property type="term" value="P:L-histidine biosynthetic process"/>
    <property type="evidence" value="ECO:0007669"/>
    <property type="project" value="UniProtKB-UniRule"/>
</dbReference>
<evidence type="ECO:0000256" key="2">
    <source>
        <dbReference type="ARBA" id="ARBA00001460"/>
    </source>
</evidence>
<evidence type="ECO:0000256" key="3">
    <source>
        <dbReference type="ARBA" id="ARBA00004496"/>
    </source>
</evidence>
<comment type="catalytic activity">
    <reaction evidence="1 15">
        <text>1-(5-phospho-beta-D-ribosyl)-5'-AMP + H2O = 1-(5-phospho-beta-D-ribosyl)-5-[(5-phospho-beta-D-ribosylamino)methylideneamino]imidazole-4-carboxamide</text>
        <dbReference type="Rhea" id="RHEA:20049"/>
        <dbReference type="ChEBI" id="CHEBI:15377"/>
        <dbReference type="ChEBI" id="CHEBI:58435"/>
        <dbReference type="ChEBI" id="CHEBI:59457"/>
        <dbReference type="EC" id="3.5.4.19"/>
    </reaction>
</comment>
<keyword evidence="11 15" id="KW-0378">Hydrolase</keyword>
<proteinExistence type="inferred from homology"/>
<evidence type="ECO:0000259" key="16">
    <source>
        <dbReference type="Pfam" id="PF01502"/>
    </source>
</evidence>
<dbReference type="EC" id="3.5.4.19" evidence="15"/>
<evidence type="ECO:0000256" key="15">
    <source>
        <dbReference type="HAMAP-Rule" id="MF_01019"/>
    </source>
</evidence>
<dbReference type="SUPFAM" id="SSF141734">
    <property type="entry name" value="HisI-like"/>
    <property type="match status" value="1"/>
</dbReference>
<dbReference type="GO" id="GO:0004635">
    <property type="term" value="F:phosphoribosyl-AMP cyclohydrolase activity"/>
    <property type="evidence" value="ECO:0007669"/>
    <property type="project" value="UniProtKB-UniRule"/>
</dbReference>
<dbReference type="InterPro" id="IPR002496">
    <property type="entry name" value="PRib_AMP_CycHydrolase_dom"/>
</dbReference>
<dbReference type="EMBL" id="JAIOIU010000162">
    <property type="protein sequence ID" value="MBZ0160962.1"/>
    <property type="molecule type" value="Genomic_DNA"/>
</dbReference>
<sequence length="231" mass="26377">MEPFDPTQLRFDDSGLIPAIVQDAENGRVLMLAYMNKESLQLTLETGLTHFYSRSRQRIWQKGEESGHIQRVREISYDCDEDTLLIKAEQIVAACHTGRRSCFFRRLHPSPETSEEVTRQEFDPETVYGGSLAILQQIFEVIQDRQANPKADSYVSGLFTKGQDQILKKVGEEATELVVASKNGNSEEIIYEAADLWFHMLVLLGHHGIAPSEVARELRKRYGKKSKAEYR</sequence>
<accession>A0AAJ1ELD9</accession>
<evidence type="ECO:0000256" key="6">
    <source>
        <dbReference type="ARBA" id="ARBA00007731"/>
    </source>
</evidence>
<dbReference type="HAMAP" id="MF_01021">
    <property type="entry name" value="HisI"/>
    <property type="match status" value="1"/>
</dbReference>
<evidence type="ECO:0000256" key="11">
    <source>
        <dbReference type="ARBA" id="ARBA00022801"/>
    </source>
</evidence>
<comment type="similarity">
    <text evidence="7 15">In the N-terminal section; belongs to the PRA-CH family.</text>
</comment>
<dbReference type="CDD" id="cd11534">
    <property type="entry name" value="NTP-PPase_HisIE_like"/>
    <property type="match status" value="1"/>
</dbReference>
<evidence type="ECO:0000256" key="14">
    <source>
        <dbReference type="ARBA" id="ARBA00023268"/>
    </source>
</evidence>
<dbReference type="InterPro" id="IPR038019">
    <property type="entry name" value="PRib_AMP_CycHydrolase_sf"/>
</dbReference>
<dbReference type="InterPro" id="IPR008179">
    <property type="entry name" value="HisE"/>
</dbReference>
<protein>
    <recommendedName>
        <fullName evidence="15">Histidine biosynthesis bifunctional protein HisIE</fullName>
    </recommendedName>
    <domain>
        <recommendedName>
            <fullName evidence="15">Phosphoribosyl-AMP cyclohydrolase</fullName>
            <shortName evidence="15">PRA-CH</shortName>
            <ecNumber evidence="15">3.5.4.19</ecNumber>
        </recommendedName>
    </domain>
    <domain>
        <recommendedName>
            <fullName evidence="15">Phosphoribosyl-ATP pyrophosphatase</fullName>
            <shortName evidence="15">PRA-PH</shortName>
            <ecNumber evidence="15">3.6.1.31</ecNumber>
        </recommendedName>
    </domain>
</protein>
<organism evidence="17 18">
    <name type="scientific">Candidatus Methylomirabilis tolerans</name>
    <dbReference type="NCBI Taxonomy" id="3123416"/>
    <lineage>
        <taxon>Bacteria</taxon>
        <taxon>Candidatus Methylomirabilota</taxon>
        <taxon>Candidatus Methylomirabilia</taxon>
        <taxon>Candidatus Methylomirabilales</taxon>
        <taxon>Candidatus Methylomirabilaceae</taxon>
        <taxon>Candidatus Methylomirabilis</taxon>
    </lineage>
</organism>
<evidence type="ECO:0000256" key="13">
    <source>
        <dbReference type="ARBA" id="ARBA00023102"/>
    </source>
</evidence>
<dbReference type="GO" id="GO:0004636">
    <property type="term" value="F:phosphoribosyl-ATP diphosphatase activity"/>
    <property type="evidence" value="ECO:0007669"/>
    <property type="project" value="UniProtKB-UniRule"/>
</dbReference>
<keyword evidence="14 15" id="KW-0511">Multifunctional enzyme</keyword>
<dbReference type="EC" id="3.6.1.31" evidence="15"/>
<evidence type="ECO:0000313" key="17">
    <source>
        <dbReference type="EMBL" id="MBZ0160962.1"/>
    </source>
</evidence>
<evidence type="ECO:0000256" key="4">
    <source>
        <dbReference type="ARBA" id="ARBA00005169"/>
    </source>
</evidence>
<dbReference type="GO" id="GO:0005737">
    <property type="term" value="C:cytoplasm"/>
    <property type="evidence" value="ECO:0007669"/>
    <property type="project" value="UniProtKB-SubCell"/>
</dbReference>
<keyword evidence="12 15" id="KW-0067">ATP-binding</keyword>
<dbReference type="NCBIfam" id="TIGR03188">
    <property type="entry name" value="histidine_hisI"/>
    <property type="match status" value="1"/>
</dbReference>
<dbReference type="NCBIfam" id="NF001611">
    <property type="entry name" value="PRK00400.1-3"/>
    <property type="match status" value="1"/>
</dbReference>
<dbReference type="NCBIfam" id="NF000768">
    <property type="entry name" value="PRK00051.1"/>
    <property type="match status" value="1"/>
</dbReference>
<dbReference type="NCBIfam" id="NF002747">
    <property type="entry name" value="PRK02759.1"/>
    <property type="match status" value="1"/>
</dbReference>
<dbReference type="PANTHER" id="PTHR42945">
    <property type="entry name" value="HISTIDINE BIOSYNTHESIS BIFUNCTIONAL PROTEIN"/>
    <property type="match status" value="1"/>
</dbReference>
<feature type="region of interest" description="Phosphoribosyl-AMP cyclohydrolase" evidence="15">
    <location>
        <begin position="1"/>
        <end position="134"/>
    </location>
</feature>
<evidence type="ECO:0000256" key="5">
    <source>
        <dbReference type="ARBA" id="ARBA00005204"/>
    </source>
</evidence>
<dbReference type="SUPFAM" id="SSF101386">
    <property type="entry name" value="all-alpha NTP pyrophosphatases"/>
    <property type="match status" value="1"/>
</dbReference>
<evidence type="ECO:0000256" key="8">
    <source>
        <dbReference type="ARBA" id="ARBA00022490"/>
    </source>
</evidence>
<dbReference type="InterPro" id="IPR023019">
    <property type="entry name" value="His_synth_HisIE"/>
</dbReference>
<dbReference type="Gene3D" id="3.10.20.810">
    <property type="entry name" value="Phosphoribosyl-AMP cyclohydrolase"/>
    <property type="match status" value="1"/>
</dbReference>
<name>A0AAJ1ELD9_9BACT</name>